<dbReference type="GO" id="GO:0003677">
    <property type="term" value="F:DNA binding"/>
    <property type="evidence" value="ECO:0007669"/>
    <property type="project" value="UniProtKB-KW"/>
</dbReference>
<feature type="domain" description="HTH LytTR-type" evidence="4">
    <location>
        <begin position="171"/>
        <end position="270"/>
    </location>
</feature>
<evidence type="ECO:0000256" key="2">
    <source>
        <dbReference type="PROSITE-ProRule" id="PRU00169"/>
    </source>
</evidence>
<dbReference type="InterPro" id="IPR007492">
    <property type="entry name" value="LytTR_DNA-bd_dom"/>
</dbReference>
<sequence>MSAPLRCYIIDDEPAARELVAKYISRIPYLELVGQATNAVDALFALESLQPDLLFLDVEMPEMTGFEFIRVLAAQKAGTRLPTVIMITAYPQYAVEGYEHEVADYLLKPTSFERFMRAINRVVPRHAAEPAALPGPAAPELTGPASIAPLGPLLALASDGQEATAGKASFFLVKEDKKLIRLVPQEIVFVESLKDYLNIHLAARTITTHMTMTKLEAMLPADQFMRVNRSYLVRLGAIKEIDGNLITTTDGKRVPIGVTYRERVMEAMKQNMM</sequence>
<organism evidence="5 6">
    <name type="scientific">Hymenobacter algoricola</name>
    <dbReference type="NCBI Taxonomy" id="486267"/>
    <lineage>
        <taxon>Bacteria</taxon>
        <taxon>Pseudomonadati</taxon>
        <taxon>Bacteroidota</taxon>
        <taxon>Cytophagia</taxon>
        <taxon>Cytophagales</taxon>
        <taxon>Hymenobacteraceae</taxon>
        <taxon>Hymenobacter</taxon>
    </lineage>
</organism>
<evidence type="ECO:0000313" key="6">
    <source>
        <dbReference type="Proteomes" id="UP001499909"/>
    </source>
</evidence>
<feature type="domain" description="Response regulatory" evidence="3">
    <location>
        <begin position="6"/>
        <end position="123"/>
    </location>
</feature>
<reference evidence="6" key="1">
    <citation type="journal article" date="2019" name="Int. J. Syst. Evol. Microbiol.">
        <title>The Global Catalogue of Microorganisms (GCM) 10K type strain sequencing project: providing services to taxonomists for standard genome sequencing and annotation.</title>
        <authorList>
            <consortium name="The Broad Institute Genomics Platform"/>
            <consortium name="The Broad Institute Genome Sequencing Center for Infectious Disease"/>
            <person name="Wu L."/>
            <person name="Ma J."/>
        </authorList>
    </citation>
    <scope>NUCLEOTIDE SEQUENCE [LARGE SCALE GENOMIC DNA]</scope>
    <source>
        <strain evidence="6">JCM 17214</strain>
    </source>
</reference>
<comment type="caution">
    <text evidence="5">The sequence shown here is derived from an EMBL/GenBank/DDBJ whole genome shotgun (WGS) entry which is preliminary data.</text>
</comment>
<dbReference type="PROSITE" id="PS50930">
    <property type="entry name" value="HTH_LYTTR"/>
    <property type="match status" value="1"/>
</dbReference>
<dbReference type="SMART" id="SM00850">
    <property type="entry name" value="LytTR"/>
    <property type="match status" value="1"/>
</dbReference>
<evidence type="ECO:0000313" key="5">
    <source>
        <dbReference type="EMBL" id="GAA3919983.1"/>
    </source>
</evidence>
<evidence type="ECO:0000259" key="3">
    <source>
        <dbReference type="PROSITE" id="PS50110"/>
    </source>
</evidence>
<dbReference type="InterPro" id="IPR011006">
    <property type="entry name" value="CheY-like_superfamily"/>
</dbReference>
<dbReference type="PANTHER" id="PTHR48111:SF17">
    <property type="entry name" value="TRANSCRIPTIONAL REGULATORY PROTEIN YPDB"/>
    <property type="match status" value="1"/>
</dbReference>
<name>A0ABP7MCT8_9BACT</name>
<keyword evidence="1 5" id="KW-0238">DNA-binding</keyword>
<keyword evidence="2" id="KW-0597">Phosphoprotein</keyword>
<feature type="modified residue" description="4-aspartylphosphate" evidence="2">
    <location>
        <position position="57"/>
    </location>
</feature>
<dbReference type="EMBL" id="BAABDH010000003">
    <property type="protein sequence ID" value="GAA3919983.1"/>
    <property type="molecule type" value="Genomic_DNA"/>
</dbReference>
<accession>A0ABP7MCT8</accession>
<proteinExistence type="predicted"/>
<dbReference type="SUPFAM" id="SSF52172">
    <property type="entry name" value="CheY-like"/>
    <property type="match status" value="1"/>
</dbReference>
<dbReference type="PANTHER" id="PTHR48111">
    <property type="entry name" value="REGULATOR OF RPOS"/>
    <property type="match status" value="1"/>
</dbReference>
<dbReference type="InterPro" id="IPR039420">
    <property type="entry name" value="WalR-like"/>
</dbReference>
<dbReference type="InterPro" id="IPR001789">
    <property type="entry name" value="Sig_transdc_resp-reg_receiver"/>
</dbReference>
<dbReference type="Pfam" id="PF04397">
    <property type="entry name" value="LytTR"/>
    <property type="match status" value="1"/>
</dbReference>
<evidence type="ECO:0000259" key="4">
    <source>
        <dbReference type="PROSITE" id="PS50930"/>
    </source>
</evidence>
<dbReference type="RefSeq" id="WP_345109048.1">
    <property type="nucleotide sequence ID" value="NZ_BAABDH010000003.1"/>
</dbReference>
<protein>
    <submittedName>
        <fullName evidence="5">LytTR family DNA-binding domain-containing protein</fullName>
    </submittedName>
</protein>
<dbReference type="Pfam" id="PF00072">
    <property type="entry name" value="Response_reg"/>
    <property type="match status" value="1"/>
</dbReference>
<dbReference type="SMART" id="SM00448">
    <property type="entry name" value="REC"/>
    <property type="match status" value="1"/>
</dbReference>
<evidence type="ECO:0000256" key="1">
    <source>
        <dbReference type="ARBA" id="ARBA00023125"/>
    </source>
</evidence>
<keyword evidence="6" id="KW-1185">Reference proteome</keyword>
<dbReference type="PROSITE" id="PS50110">
    <property type="entry name" value="RESPONSE_REGULATORY"/>
    <property type="match status" value="1"/>
</dbReference>
<gene>
    <name evidence="5" type="ORF">GCM10022406_03040</name>
</gene>
<dbReference type="Gene3D" id="3.40.50.2300">
    <property type="match status" value="1"/>
</dbReference>
<dbReference type="Gene3D" id="2.40.50.1020">
    <property type="entry name" value="LytTr DNA-binding domain"/>
    <property type="match status" value="1"/>
</dbReference>
<dbReference type="Proteomes" id="UP001499909">
    <property type="component" value="Unassembled WGS sequence"/>
</dbReference>